<dbReference type="EMBL" id="WBOS01000018">
    <property type="protein sequence ID" value="KAB2329514.1"/>
    <property type="molecule type" value="Genomic_DNA"/>
</dbReference>
<accession>A0A6L3UYY8</accession>
<comment type="caution">
    <text evidence="2">The sequence shown here is derived from an EMBL/GenBank/DDBJ whole genome shotgun (WGS) entry which is preliminary data.</text>
</comment>
<protein>
    <submittedName>
        <fullName evidence="2">Uncharacterized protein</fullName>
    </submittedName>
</protein>
<dbReference type="AlphaFoldDB" id="A0A6L3UYY8"/>
<dbReference type="RefSeq" id="WP_151536932.1">
    <property type="nucleotide sequence ID" value="NZ_WBOS01000018.1"/>
</dbReference>
<name>A0A6L3UYY8_9BACI</name>
<proteinExistence type="predicted"/>
<gene>
    <name evidence="2" type="ORF">F7731_21960</name>
</gene>
<evidence type="ECO:0000313" key="3">
    <source>
        <dbReference type="Proteomes" id="UP000481030"/>
    </source>
</evidence>
<reference evidence="2 3" key="1">
    <citation type="journal article" date="2016" name="Antonie Van Leeuwenhoek">
        <title>Bacillus depressus sp. nov., isolated from soil of a sunflower field.</title>
        <authorList>
            <person name="Wei X."/>
            <person name="Xin D."/>
            <person name="Xin Y."/>
            <person name="Zhang H."/>
            <person name="Wang T."/>
            <person name="Zhang J."/>
        </authorList>
    </citation>
    <scope>NUCLEOTIDE SEQUENCE [LARGE SCALE GENOMIC DNA]</scope>
    <source>
        <strain evidence="2 3">BZ1</strain>
    </source>
</reference>
<evidence type="ECO:0000256" key="1">
    <source>
        <dbReference type="SAM" id="MobiDB-lite"/>
    </source>
</evidence>
<sequence>MTQIYLRVLASPNADVSNFRIEWDLYAANIILSRLAGVQVFTVAPTQILPPNVDISITDFLNDQQARRSLQLLDYNPDGFARDGRVISIYYLSGANSQTATTIDELSCENNRLTFPILGYTVMPSDVNSSASRFLLAHEIVHSLFARVVESQVDGRVQRNVDDSNPDPNSNGSHSNDPQNLMFPTVPSSQDFTQTDQLPANLLTNAQIQKIIASPYVFQ</sequence>
<keyword evidence="3" id="KW-1185">Reference proteome</keyword>
<organism evidence="2 3">
    <name type="scientific">Cytobacillus depressus</name>
    <dbReference type="NCBI Taxonomy" id="1602942"/>
    <lineage>
        <taxon>Bacteria</taxon>
        <taxon>Bacillati</taxon>
        <taxon>Bacillota</taxon>
        <taxon>Bacilli</taxon>
        <taxon>Bacillales</taxon>
        <taxon>Bacillaceae</taxon>
        <taxon>Cytobacillus</taxon>
    </lineage>
</organism>
<feature type="compositionally biased region" description="Low complexity" evidence="1">
    <location>
        <begin position="166"/>
        <end position="178"/>
    </location>
</feature>
<evidence type="ECO:0000313" key="2">
    <source>
        <dbReference type="EMBL" id="KAB2329514.1"/>
    </source>
</evidence>
<feature type="region of interest" description="Disordered" evidence="1">
    <location>
        <begin position="158"/>
        <end position="190"/>
    </location>
</feature>
<dbReference type="Proteomes" id="UP000481030">
    <property type="component" value="Unassembled WGS sequence"/>
</dbReference>